<protein>
    <submittedName>
        <fullName evidence="3">ZP domain-containing protein</fullName>
    </submittedName>
</protein>
<keyword evidence="1" id="KW-0732">Signal</keyword>
<dbReference type="Proteomes" id="UP000887564">
    <property type="component" value="Unplaced"/>
</dbReference>
<evidence type="ECO:0000313" key="3">
    <source>
        <dbReference type="WBParaSite" id="PEQ_0001326001-mRNA-1"/>
    </source>
</evidence>
<proteinExistence type="predicted"/>
<dbReference type="WBParaSite" id="PEQ_0001326001-mRNA-1">
    <property type="protein sequence ID" value="PEQ_0001326001-mRNA-1"/>
    <property type="gene ID" value="PEQ_0001326001"/>
</dbReference>
<keyword evidence="2" id="KW-1185">Reference proteome</keyword>
<sequence length="63" mass="7242">MEVCLVLLVLLCALSTTQSKVIGHYGDEQCHVDYRGKNETEPAIEISFDDCGMRRRRQVREND</sequence>
<accession>A0A914S392</accession>
<evidence type="ECO:0000313" key="2">
    <source>
        <dbReference type="Proteomes" id="UP000887564"/>
    </source>
</evidence>
<feature type="chain" id="PRO_5037079605" evidence="1">
    <location>
        <begin position="20"/>
        <end position="63"/>
    </location>
</feature>
<feature type="signal peptide" evidence="1">
    <location>
        <begin position="1"/>
        <end position="19"/>
    </location>
</feature>
<dbReference type="AlphaFoldDB" id="A0A914S392"/>
<name>A0A914S392_PAREQ</name>
<organism evidence="2 3">
    <name type="scientific">Parascaris equorum</name>
    <name type="common">Equine roundworm</name>
    <dbReference type="NCBI Taxonomy" id="6256"/>
    <lineage>
        <taxon>Eukaryota</taxon>
        <taxon>Metazoa</taxon>
        <taxon>Ecdysozoa</taxon>
        <taxon>Nematoda</taxon>
        <taxon>Chromadorea</taxon>
        <taxon>Rhabditida</taxon>
        <taxon>Spirurina</taxon>
        <taxon>Ascaridomorpha</taxon>
        <taxon>Ascaridoidea</taxon>
        <taxon>Ascarididae</taxon>
        <taxon>Parascaris</taxon>
    </lineage>
</organism>
<reference evidence="3" key="1">
    <citation type="submission" date="2022-11" db="UniProtKB">
        <authorList>
            <consortium name="WormBaseParasite"/>
        </authorList>
    </citation>
    <scope>IDENTIFICATION</scope>
</reference>
<evidence type="ECO:0000256" key="1">
    <source>
        <dbReference type="SAM" id="SignalP"/>
    </source>
</evidence>